<dbReference type="InterPro" id="IPR029058">
    <property type="entry name" value="AB_hydrolase_fold"/>
</dbReference>
<dbReference type="OrthoDB" id="426718at2759"/>
<name>A0A016UHA9_9BILA</name>
<dbReference type="Gene3D" id="3.40.50.1820">
    <property type="entry name" value="alpha/beta hydrolase"/>
    <property type="match status" value="1"/>
</dbReference>
<dbReference type="AlphaFoldDB" id="A0A016UHA9"/>
<organism evidence="2 3">
    <name type="scientific">Ancylostoma ceylanicum</name>
    <dbReference type="NCBI Taxonomy" id="53326"/>
    <lineage>
        <taxon>Eukaryota</taxon>
        <taxon>Metazoa</taxon>
        <taxon>Ecdysozoa</taxon>
        <taxon>Nematoda</taxon>
        <taxon>Chromadorea</taxon>
        <taxon>Rhabditida</taxon>
        <taxon>Rhabditina</taxon>
        <taxon>Rhabditomorpha</taxon>
        <taxon>Strongyloidea</taxon>
        <taxon>Ancylostomatidae</taxon>
        <taxon>Ancylostomatinae</taxon>
        <taxon>Ancylostoma</taxon>
    </lineage>
</organism>
<gene>
    <name evidence="2" type="primary">Acey_s0042.g648</name>
    <name evidence="2" type="ORF">Y032_0042g648</name>
</gene>
<dbReference type="GO" id="GO:0006629">
    <property type="term" value="P:lipid metabolic process"/>
    <property type="evidence" value="ECO:0007669"/>
    <property type="project" value="InterPro"/>
</dbReference>
<dbReference type="EMBL" id="JARK01001378">
    <property type="protein sequence ID" value="EYC13988.1"/>
    <property type="molecule type" value="Genomic_DNA"/>
</dbReference>
<proteinExistence type="predicted"/>
<evidence type="ECO:0000313" key="3">
    <source>
        <dbReference type="Proteomes" id="UP000024635"/>
    </source>
</evidence>
<keyword evidence="3" id="KW-1185">Reference proteome</keyword>
<dbReference type="STRING" id="53326.A0A016UHA9"/>
<sequence>METHKTCKEMESFIVLVQYFRSLSGSVSLPAISTPTPRLPMDWNENPMLPRFLALLCVLGLVSAQDLQLCTQCIQQSRTWCTETKTCEASTTSCKNGVTVLLNCPRLPDPAYAYNETFARYYMTPIVAGVFAKSPEPCLKAQVPHVAYYKNVHVKCATEMPDVHCYGYTAWDPVEKAVIIAFEGTSTPFQMTDEILSFFVNKVAFFDNGYLFKYFHDAFFFLWNGGLEQQVRTLKYQYPDYKVYITGHSLGASIATITASYLVKWNMWTPENVRLITYGQPRTGDYDFATWHDATFPYAYRIIHHRDPVPHIPPRLGRDKMFHHRYEVWYNNNMAVGKPYTICQEADGDYCSNTVISAESWEHMWYFDRNLGEWGEKGCPSS</sequence>
<evidence type="ECO:0000259" key="1">
    <source>
        <dbReference type="Pfam" id="PF01764"/>
    </source>
</evidence>
<accession>A0A016UHA9</accession>
<dbReference type="PANTHER" id="PTHR45908:SF17">
    <property type="entry name" value="FUNGAL LIPASE-LIKE DOMAIN-CONTAINING PROTEIN"/>
    <property type="match status" value="1"/>
</dbReference>
<comment type="caution">
    <text evidence="2">The sequence shown here is derived from an EMBL/GenBank/DDBJ whole genome shotgun (WGS) entry which is preliminary data.</text>
</comment>
<dbReference type="Proteomes" id="UP000024635">
    <property type="component" value="Unassembled WGS sequence"/>
</dbReference>
<dbReference type="SUPFAM" id="SSF53474">
    <property type="entry name" value="alpha/beta-Hydrolases"/>
    <property type="match status" value="1"/>
</dbReference>
<dbReference type="InterPro" id="IPR002921">
    <property type="entry name" value="Fungal_lipase-type"/>
</dbReference>
<dbReference type="PANTHER" id="PTHR45908">
    <property type="entry name" value="PROTEIN CBG11750-RELATED"/>
    <property type="match status" value="1"/>
</dbReference>
<dbReference type="CDD" id="cd00519">
    <property type="entry name" value="Lipase_3"/>
    <property type="match status" value="1"/>
</dbReference>
<feature type="domain" description="Fungal lipase-type" evidence="1">
    <location>
        <begin position="179"/>
        <end position="315"/>
    </location>
</feature>
<evidence type="ECO:0000313" key="2">
    <source>
        <dbReference type="EMBL" id="EYC13988.1"/>
    </source>
</evidence>
<protein>
    <recommendedName>
        <fullName evidence="1">Fungal lipase-type domain-containing protein</fullName>
    </recommendedName>
</protein>
<dbReference type="Pfam" id="PF01764">
    <property type="entry name" value="Lipase_3"/>
    <property type="match status" value="1"/>
</dbReference>
<reference evidence="3" key="1">
    <citation type="journal article" date="2015" name="Nat. Genet.">
        <title>The genome and transcriptome of the zoonotic hookworm Ancylostoma ceylanicum identify infection-specific gene families.</title>
        <authorList>
            <person name="Schwarz E.M."/>
            <person name="Hu Y."/>
            <person name="Antoshechkin I."/>
            <person name="Miller M.M."/>
            <person name="Sternberg P.W."/>
            <person name="Aroian R.V."/>
        </authorList>
    </citation>
    <scope>NUCLEOTIDE SEQUENCE</scope>
    <source>
        <strain evidence="3">HY135</strain>
    </source>
</reference>